<dbReference type="GO" id="GO:0005525">
    <property type="term" value="F:GTP binding"/>
    <property type="evidence" value="ECO:0007669"/>
    <property type="project" value="TreeGrafter"/>
</dbReference>
<dbReference type="InterPro" id="IPR007034">
    <property type="entry name" value="BMS1_TSR1_C"/>
</dbReference>
<protein>
    <recommendedName>
        <fullName evidence="2">Pre-rRNA-processing protein TSR1 homolog</fullName>
    </recommendedName>
</protein>
<feature type="domain" description="Ribosome biogenesis protein BMS1/TSR1 C-terminal" evidence="4">
    <location>
        <begin position="40"/>
        <end position="333"/>
    </location>
</feature>
<evidence type="ECO:0000256" key="2">
    <source>
        <dbReference type="ARBA" id="ARBA00040070"/>
    </source>
</evidence>
<dbReference type="GO" id="GO:0003924">
    <property type="term" value="F:GTPase activity"/>
    <property type="evidence" value="ECO:0007669"/>
    <property type="project" value="TreeGrafter"/>
</dbReference>
<gene>
    <name evidence="5" type="ORF">DdX_05410</name>
</gene>
<evidence type="ECO:0000259" key="4">
    <source>
        <dbReference type="SMART" id="SM01362"/>
    </source>
</evidence>
<dbReference type="Pfam" id="PF04950">
    <property type="entry name" value="RIBIOP_C"/>
    <property type="match status" value="1"/>
</dbReference>
<evidence type="ECO:0000313" key="5">
    <source>
        <dbReference type="EMBL" id="KAI1720041.1"/>
    </source>
</evidence>
<reference evidence="5" key="1">
    <citation type="submission" date="2022-01" db="EMBL/GenBank/DDBJ databases">
        <title>Genome Sequence Resource for Two Populations of Ditylenchus destructor, the Migratory Endoparasitic Phytonematode.</title>
        <authorList>
            <person name="Zhang H."/>
            <person name="Lin R."/>
            <person name="Xie B."/>
        </authorList>
    </citation>
    <scope>NUCLEOTIDE SEQUENCE</scope>
    <source>
        <strain evidence="5">BazhouSP</strain>
    </source>
</reference>
<feature type="compositionally biased region" description="Basic and acidic residues" evidence="3">
    <location>
        <begin position="25"/>
        <end position="39"/>
    </location>
</feature>
<dbReference type="GO" id="GO:0000479">
    <property type="term" value="P:endonucleolytic cleavage of tricistronic rRNA transcript (SSU-rRNA, 5.8S rRNA, LSU-rRNA)"/>
    <property type="evidence" value="ECO:0007669"/>
    <property type="project" value="TreeGrafter"/>
</dbReference>
<dbReference type="AlphaFoldDB" id="A0AAD4R9T2"/>
<name>A0AAD4R9T2_9BILA</name>
<evidence type="ECO:0000313" key="6">
    <source>
        <dbReference type="Proteomes" id="UP001201812"/>
    </source>
</evidence>
<proteinExistence type="predicted"/>
<evidence type="ECO:0000256" key="1">
    <source>
        <dbReference type="ARBA" id="ARBA00037087"/>
    </source>
</evidence>
<keyword evidence="6" id="KW-1185">Reference proteome</keyword>
<dbReference type="GO" id="GO:0030688">
    <property type="term" value="C:preribosome, small subunit precursor"/>
    <property type="evidence" value="ECO:0007669"/>
    <property type="project" value="TreeGrafter"/>
</dbReference>
<dbReference type="InterPro" id="IPR039761">
    <property type="entry name" value="Bms1/Tsr1"/>
</dbReference>
<dbReference type="PANTHER" id="PTHR12858">
    <property type="entry name" value="RIBOSOME BIOGENESIS PROTEIN"/>
    <property type="match status" value="1"/>
</dbReference>
<sequence length="366" mass="42372">MSVSNFGDEDTIDADEDSAVDMDEAEKYRQQRENKKWPDEVDTPSDVSARERFKKYRGLKSFRTSPWDAKENLPAEYGKISKFSNFKRTKKVVLNEIEKSFAKNENGEINVVLPGSFVTLHISCVPVAMQGELRSDNPLVVFSLLTHEEKMTVMNLLLQKHMSCLVPVNNKDNLIFQVGYRRFEAQPLFSEHNNGSRFKMHRFMPSDGTFCASIYAPVMFPPASVLVFRRDKKGRQRLVATGNVLDLNPDRIVLKRVVLSGHPYRVNKRLAVVRYMFFSKDDVHWFKPVEVYTPKGRRGHIKESLGIHGLFKCVFDQPLNTQDSVLMNLYKRVFPKWTYNSRVHEFSIESNRSRSDTVSTEVKMEE</sequence>
<dbReference type="SMART" id="SM01362">
    <property type="entry name" value="DUF663"/>
    <property type="match status" value="1"/>
</dbReference>
<feature type="compositionally biased region" description="Acidic residues" evidence="3">
    <location>
        <begin position="7"/>
        <end position="24"/>
    </location>
</feature>
<comment type="function">
    <text evidence="1">Required during maturation of the 40S ribosomal subunit in the nucleolus.</text>
</comment>
<evidence type="ECO:0000256" key="3">
    <source>
        <dbReference type="SAM" id="MobiDB-lite"/>
    </source>
</evidence>
<dbReference type="Proteomes" id="UP001201812">
    <property type="component" value="Unassembled WGS sequence"/>
</dbReference>
<accession>A0AAD4R9T2</accession>
<organism evidence="5 6">
    <name type="scientific">Ditylenchus destructor</name>
    <dbReference type="NCBI Taxonomy" id="166010"/>
    <lineage>
        <taxon>Eukaryota</taxon>
        <taxon>Metazoa</taxon>
        <taxon>Ecdysozoa</taxon>
        <taxon>Nematoda</taxon>
        <taxon>Chromadorea</taxon>
        <taxon>Rhabditida</taxon>
        <taxon>Tylenchina</taxon>
        <taxon>Tylenchomorpha</taxon>
        <taxon>Sphaerularioidea</taxon>
        <taxon>Anguinidae</taxon>
        <taxon>Anguininae</taxon>
        <taxon>Ditylenchus</taxon>
    </lineage>
</organism>
<feature type="region of interest" description="Disordered" evidence="3">
    <location>
        <begin position="1"/>
        <end position="48"/>
    </location>
</feature>
<dbReference type="GO" id="GO:0034511">
    <property type="term" value="F:U3 snoRNA binding"/>
    <property type="evidence" value="ECO:0007669"/>
    <property type="project" value="TreeGrafter"/>
</dbReference>
<dbReference type="EMBL" id="JAKKPZ010000006">
    <property type="protein sequence ID" value="KAI1720041.1"/>
    <property type="molecule type" value="Genomic_DNA"/>
</dbReference>
<dbReference type="GO" id="GO:0000462">
    <property type="term" value="P:maturation of SSU-rRNA from tricistronic rRNA transcript (SSU-rRNA, 5.8S rRNA, LSU-rRNA)"/>
    <property type="evidence" value="ECO:0007669"/>
    <property type="project" value="TreeGrafter"/>
</dbReference>
<dbReference type="PANTHER" id="PTHR12858:SF1">
    <property type="entry name" value="PRE-RRNA-PROCESSING PROTEIN TSR1 HOMOLOG"/>
    <property type="match status" value="1"/>
</dbReference>
<comment type="caution">
    <text evidence="5">The sequence shown here is derived from an EMBL/GenBank/DDBJ whole genome shotgun (WGS) entry which is preliminary data.</text>
</comment>